<dbReference type="Pfam" id="PF25137">
    <property type="entry name" value="ADH_Fe_C"/>
    <property type="match status" value="1"/>
</dbReference>
<dbReference type="Pfam" id="PF00465">
    <property type="entry name" value="Fe-ADH"/>
    <property type="match status" value="1"/>
</dbReference>
<evidence type="ECO:0000313" key="6">
    <source>
        <dbReference type="Proteomes" id="UP000177876"/>
    </source>
</evidence>
<comment type="caution">
    <text evidence="5">The sequence shown here is derived from an EMBL/GenBank/DDBJ whole genome shotgun (WGS) entry which is preliminary data.</text>
</comment>
<name>A0A1F2WM52_9ACTN</name>
<dbReference type="GO" id="GO:0004022">
    <property type="term" value="F:alcohol dehydrogenase (NAD+) activity"/>
    <property type="evidence" value="ECO:0007669"/>
    <property type="project" value="TreeGrafter"/>
</dbReference>
<evidence type="ECO:0000259" key="3">
    <source>
        <dbReference type="Pfam" id="PF00465"/>
    </source>
</evidence>
<accession>A0A1F2WM52</accession>
<keyword evidence="2" id="KW-0560">Oxidoreductase</keyword>
<evidence type="ECO:0000259" key="4">
    <source>
        <dbReference type="Pfam" id="PF25137"/>
    </source>
</evidence>
<gene>
    <name evidence="5" type="ORF">A2Y75_11730</name>
</gene>
<dbReference type="Gene3D" id="1.20.1090.10">
    <property type="entry name" value="Dehydroquinate synthase-like - alpha domain"/>
    <property type="match status" value="1"/>
</dbReference>
<dbReference type="FunFam" id="3.40.50.1970:FF:000003">
    <property type="entry name" value="Alcohol dehydrogenase, iron-containing"/>
    <property type="match status" value="1"/>
</dbReference>
<dbReference type="Proteomes" id="UP000177876">
    <property type="component" value="Unassembled WGS sequence"/>
</dbReference>
<dbReference type="EMBL" id="MELK01000029">
    <property type="protein sequence ID" value="OFW57901.1"/>
    <property type="molecule type" value="Genomic_DNA"/>
</dbReference>
<dbReference type="InterPro" id="IPR056798">
    <property type="entry name" value="ADH_Fe_C"/>
</dbReference>
<dbReference type="InterPro" id="IPR039697">
    <property type="entry name" value="Alcohol_dehydrogenase_Fe"/>
</dbReference>
<dbReference type="PANTHER" id="PTHR11496:SF102">
    <property type="entry name" value="ALCOHOL DEHYDROGENASE 4"/>
    <property type="match status" value="1"/>
</dbReference>
<dbReference type="GO" id="GO:0046872">
    <property type="term" value="F:metal ion binding"/>
    <property type="evidence" value="ECO:0007669"/>
    <property type="project" value="InterPro"/>
</dbReference>
<evidence type="ECO:0000256" key="2">
    <source>
        <dbReference type="ARBA" id="ARBA00023002"/>
    </source>
</evidence>
<protein>
    <submittedName>
        <fullName evidence="5">Uncharacterized protein</fullName>
    </submittedName>
</protein>
<proteinExistence type="inferred from homology"/>
<feature type="domain" description="Alcohol dehydrogenase iron-type/glycerol dehydrogenase GldA" evidence="3">
    <location>
        <begin position="14"/>
        <end position="180"/>
    </location>
</feature>
<dbReference type="FunFam" id="1.20.1090.10:FF:000001">
    <property type="entry name" value="Aldehyde-alcohol dehydrogenase"/>
    <property type="match status" value="1"/>
</dbReference>
<feature type="domain" description="Fe-containing alcohol dehydrogenase-like C-terminal" evidence="4">
    <location>
        <begin position="194"/>
        <end position="387"/>
    </location>
</feature>
<sequence>MAYDLDLSFIYKNPTRIVFGVNSLNDLGPEMNLLNGSKAFIITDKGVEEAGLVDKVVKALGSRWVGTYNEVPQDSGIHIVNQAAEIAREKGADLVVSVGGGSVIDTAKGVALLLMEGGKLEDYYGLQNLNRPQTPHIAIPTTAGTGSEVTWAIVAKDWEKDQKILFGDDHIIPNTAILDPVLIQGLPPMITGFTGMDALTHSIEAIHALQSEPISDGMAFYAIRLIMSYLPVCVENGSDLFARGQQQIAATVAGVAFSNAQIGLVHATAHSAGALFKVPHGLANSILLPHVMAYNSDEAADRYALVAQAMGVAEKGMSDVEASQAAVEAVFDLTRKIGLPQKLREVNVPESGLEAIAELSLSDGSIVYNPKLIFEAEQVMEVLRKAY</sequence>
<organism evidence="5 6">
    <name type="scientific">Candidatus Solincola sediminis</name>
    <dbReference type="NCBI Taxonomy" id="1797199"/>
    <lineage>
        <taxon>Bacteria</taxon>
        <taxon>Bacillati</taxon>
        <taxon>Actinomycetota</taxon>
        <taxon>Candidatus Geothermincolia</taxon>
        <taxon>Candidatus Geothermincolales</taxon>
        <taxon>Candidatus Geothermincolaceae</taxon>
        <taxon>Candidatus Solincola</taxon>
    </lineage>
</organism>
<comment type="similarity">
    <text evidence="1">Belongs to the iron-containing alcohol dehydrogenase family.</text>
</comment>
<evidence type="ECO:0000313" key="5">
    <source>
        <dbReference type="EMBL" id="OFW57901.1"/>
    </source>
</evidence>
<dbReference type="SUPFAM" id="SSF56796">
    <property type="entry name" value="Dehydroquinate synthase-like"/>
    <property type="match status" value="1"/>
</dbReference>
<dbReference type="STRING" id="1797197.A2Y75_11730"/>
<evidence type="ECO:0000256" key="1">
    <source>
        <dbReference type="ARBA" id="ARBA00007358"/>
    </source>
</evidence>
<dbReference type="InterPro" id="IPR001670">
    <property type="entry name" value="ADH_Fe/GldA"/>
</dbReference>
<dbReference type="CDD" id="cd14865">
    <property type="entry name" value="Fe-ADH-like"/>
    <property type="match status" value="1"/>
</dbReference>
<reference evidence="5 6" key="1">
    <citation type="journal article" date="2016" name="Nat. Commun.">
        <title>Thousands of microbial genomes shed light on interconnected biogeochemical processes in an aquifer system.</title>
        <authorList>
            <person name="Anantharaman K."/>
            <person name="Brown C.T."/>
            <person name="Hug L.A."/>
            <person name="Sharon I."/>
            <person name="Castelle C.J."/>
            <person name="Probst A.J."/>
            <person name="Thomas B.C."/>
            <person name="Singh A."/>
            <person name="Wilkins M.J."/>
            <person name="Karaoz U."/>
            <person name="Brodie E.L."/>
            <person name="Williams K.H."/>
            <person name="Hubbard S.S."/>
            <person name="Banfield J.F."/>
        </authorList>
    </citation>
    <scope>NUCLEOTIDE SEQUENCE [LARGE SCALE GENOMIC DNA]</scope>
</reference>
<dbReference type="AlphaFoldDB" id="A0A1F2WM52"/>
<dbReference type="Gene3D" id="3.40.50.1970">
    <property type="match status" value="1"/>
</dbReference>
<dbReference type="PANTHER" id="PTHR11496">
    <property type="entry name" value="ALCOHOL DEHYDROGENASE"/>
    <property type="match status" value="1"/>
</dbReference>